<dbReference type="SUPFAM" id="SSF101904">
    <property type="entry name" value="GyrA/ParC C-terminal domain-like"/>
    <property type="match status" value="1"/>
</dbReference>
<dbReference type="Proteomes" id="UP001154282">
    <property type="component" value="Unassembled WGS sequence"/>
</dbReference>
<evidence type="ECO:0000256" key="13">
    <source>
        <dbReference type="SAM" id="MobiDB-lite"/>
    </source>
</evidence>
<dbReference type="Pfam" id="PF00521">
    <property type="entry name" value="DNA_topoisoIV"/>
    <property type="match status" value="1"/>
</dbReference>
<feature type="region of interest" description="Disordered" evidence="13">
    <location>
        <begin position="69"/>
        <end position="95"/>
    </location>
</feature>
<dbReference type="GO" id="GO:0005694">
    <property type="term" value="C:chromosome"/>
    <property type="evidence" value="ECO:0007669"/>
    <property type="project" value="InterPro"/>
</dbReference>
<keyword evidence="8 12" id="KW-0799">Topoisomerase</keyword>
<dbReference type="GO" id="GO:0006265">
    <property type="term" value="P:DNA topological change"/>
    <property type="evidence" value="ECO:0007669"/>
    <property type="project" value="UniProtKB-UniRule"/>
</dbReference>
<evidence type="ECO:0000256" key="12">
    <source>
        <dbReference type="PROSITE-ProRule" id="PRU01384"/>
    </source>
</evidence>
<dbReference type="GO" id="GO:0009330">
    <property type="term" value="C:DNA topoisomerase type II (double strand cut, ATP-hydrolyzing) complex"/>
    <property type="evidence" value="ECO:0007669"/>
    <property type="project" value="TreeGrafter"/>
</dbReference>
<gene>
    <name evidence="15" type="ORF">LITE_LOCUS14807</name>
</gene>
<dbReference type="InterPro" id="IPR006691">
    <property type="entry name" value="GyrA/parC_rep"/>
</dbReference>
<keyword evidence="9 12" id="KW-0238">DNA-binding</keyword>
<dbReference type="InterPro" id="IPR005743">
    <property type="entry name" value="GyrA"/>
</dbReference>
<evidence type="ECO:0000256" key="3">
    <source>
        <dbReference type="ARBA" id="ARBA00004229"/>
    </source>
</evidence>
<evidence type="ECO:0000256" key="4">
    <source>
        <dbReference type="ARBA" id="ARBA00008263"/>
    </source>
</evidence>
<evidence type="ECO:0000256" key="11">
    <source>
        <dbReference type="ARBA" id="ARBA00074255"/>
    </source>
</evidence>
<comment type="catalytic activity">
    <reaction evidence="1 12">
        <text>ATP-dependent breakage, passage and rejoining of double-stranded DNA.</text>
        <dbReference type="EC" id="5.6.2.2"/>
    </reaction>
</comment>
<dbReference type="NCBIfam" id="NF004043">
    <property type="entry name" value="PRK05560.1"/>
    <property type="match status" value="1"/>
</dbReference>
<dbReference type="InterPro" id="IPR013760">
    <property type="entry name" value="Topo_IIA-like_dom_sf"/>
</dbReference>
<dbReference type="FunFam" id="3.90.199.10:FF:000001">
    <property type="entry name" value="DNA gyrase subunit A"/>
    <property type="match status" value="1"/>
</dbReference>
<name>A0AAV0JMS5_9ROSI</name>
<evidence type="ECO:0000256" key="10">
    <source>
        <dbReference type="ARBA" id="ARBA00023235"/>
    </source>
</evidence>
<dbReference type="PROSITE" id="PS52040">
    <property type="entry name" value="TOPO_IIA"/>
    <property type="match status" value="1"/>
</dbReference>
<dbReference type="NCBIfam" id="TIGR01063">
    <property type="entry name" value="gyrA"/>
    <property type="match status" value="1"/>
</dbReference>
<keyword evidence="7" id="KW-0067">ATP-binding</keyword>
<evidence type="ECO:0000256" key="5">
    <source>
        <dbReference type="ARBA" id="ARBA00012895"/>
    </source>
</evidence>
<comment type="similarity">
    <text evidence="4">Belongs to the type II topoisomerase GyrA/ParC subunit family.</text>
</comment>
<evidence type="ECO:0000256" key="1">
    <source>
        <dbReference type="ARBA" id="ARBA00000185"/>
    </source>
</evidence>
<feature type="domain" description="Topo IIA-type catalytic" evidence="14">
    <location>
        <begin position="122"/>
        <end position="589"/>
    </location>
</feature>
<evidence type="ECO:0000256" key="7">
    <source>
        <dbReference type="ARBA" id="ARBA00022840"/>
    </source>
</evidence>
<dbReference type="FunFam" id="3.30.1360.40:FF:000002">
    <property type="entry name" value="DNA gyrase subunit A"/>
    <property type="match status" value="1"/>
</dbReference>
<dbReference type="EC" id="5.6.2.2" evidence="5"/>
<reference evidence="15" key="1">
    <citation type="submission" date="2022-08" db="EMBL/GenBank/DDBJ databases">
        <authorList>
            <person name="Gutierrez-Valencia J."/>
        </authorList>
    </citation>
    <scope>NUCLEOTIDE SEQUENCE</scope>
</reference>
<dbReference type="GO" id="GO:0003918">
    <property type="term" value="F:DNA topoisomerase type II (double strand cut, ATP-hydrolyzing) activity"/>
    <property type="evidence" value="ECO:0007669"/>
    <property type="project" value="UniProtKB-EC"/>
</dbReference>
<comment type="subcellular location">
    <subcellularLocation>
        <location evidence="2">Mitochondrion</location>
    </subcellularLocation>
    <subcellularLocation>
        <location evidence="3">Plastid</location>
        <location evidence="3">Chloroplast</location>
    </subcellularLocation>
</comment>
<dbReference type="InterPro" id="IPR013758">
    <property type="entry name" value="Topo_IIA_A/C_ab"/>
</dbReference>
<proteinExistence type="inferred from homology"/>
<dbReference type="Gene3D" id="2.120.10.90">
    <property type="entry name" value="DNA gyrase/topoisomerase IV, subunit A, C-terminal"/>
    <property type="match status" value="1"/>
</dbReference>
<dbReference type="Gene3D" id="1.10.268.10">
    <property type="entry name" value="Topoisomerase, domain 3"/>
    <property type="match status" value="1"/>
</dbReference>
<dbReference type="InterPro" id="IPR050220">
    <property type="entry name" value="Type_II_DNA_Topoisomerases"/>
</dbReference>
<dbReference type="AlphaFoldDB" id="A0AAV0JMS5"/>
<dbReference type="PANTHER" id="PTHR43493:SF5">
    <property type="entry name" value="DNA GYRASE SUBUNIT A, CHLOROPLASTIC_MITOCHONDRIAL"/>
    <property type="match status" value="1"/>
</dbReference>
<protein>
    <recommendedName>
        <fullName evidence="11">DNA gyrase subunit A, chloroplastic/mitochondrial</fullName>
        <ecNumber evidence="5">5.6.2.2</ecNumber>
    </recommendedName>
</protein>
<evidence type="ECO:0000256" key="2">
    <source>
        <dbReference type="ARBA" id="ARBA00004173"/>
    </source>
</evidence>
<dbReference type="Gene3D" id="3.30.1360.40">
    <property type="match status" value="1"/>
</dbReference>
<dbReference type="GO" id="GO:0003677">
    <property type="term" value="F:DNA binding"/>
    <property type="evidence" value="ECO:0007669"/>
    <property type="project" value="UniProtKB-UniRule"/>
</dbReference>
<dbReference type="GO" id="GO:0009507">
    <property type="term" value="C:chloroplast"/>
    <property type="evidence" value="ECO:0007669"/>
    <property type="project" value="UniProtKB-SubCell"/>
</dbReference>
<accession>A0AAV0JMS5</accession>
<dbReference type="SMART" id="SM00434">
    <property type="entry name" value="TOP4c"/>
    <property type="match status" value="1"/>
</dbReference>
<dbReference type="PANTHER" id="PTHR43493">
    <property type="entry name" value="DNA GYRASE/TOPOISOMERASE SUBUNIT A"/>
    <property type="match status" value="1"/>
</dbReference>
<dbReference type="GO" id="GO:0005524">
    <property type="term" value="F:ATP binding"/>
    <property type="evidence" value="ECO:0007669"/>
    <property type="project" value="UniProtKB-KW"/>
</dbReference>
<dbReference type="HAMAP" id="MF_01897">
    <property type="entry name" value="GyrA"/>
    <property type="match status" value="1"/>
</dbReference>
<feature type="compositionally biased region" description="Basic and acidic residues" evidence="13">
    <location>
        <begin position="85"/>
        <end position="95"/>
    </location>
</feature>
<keyword evidence="10 12" id="KW-0413">Isomerase</keyword>
<dbReference type="GO" id="GO:0005739">
    <property type="term" value="C:mitochondrion"/>
    <property type="evidence" value="ECO:0007669"/>
    <property type="project" value="UniProtKB-SubCell"/>
</dbReference>
<dbReference type="Gene3D" id="3.90.199.10">
    <property type="entry name" value="Topoisomerase II, domain 5"/>
    <property type="match status" value="1"/>
</dbReference>
<dbReference type="InterPro" id="IPR013757">
    <property type="entry name" value="Topo_IIA_A_a_sf"/>
</dbReference>
<evidence type="ECO:0000256" key="6">
    <source>
        <dbReference type="ARBA" id="ARBA00022741"/>
    </source>
</evidence>
<dbReference type="InterPro" id="IPR002205">
    <property type="entry name" value="Topo_IIA_dom_A"/>
</dbReference>
<sequence length="950" mass="104884">MTPSASSFTVPFLDSMALSSTLRFSSSLFQHHLPLSPTRFAFLRYHFPGHFRPISAFPSAGTRFNPIQARRRDDADGQNGSLLAKDSDDSGRDGRVVPTELHKEATEAYMSYAMSVLLGRALPDVRDGLKPVHRRILFAMHELGLSSKKPFKKCARVVGEVLGKFHPHGDSAVYDALVRMAQDFSLRCPLIQGHGNFGSIDADPAAAMRYTECRLQALTEAVLLADLEQDTVNFVPNFDNSQKEPSLLPARLPNLLLNGSSGIAVGMATNIPPHNLGEVVDVLCALIHNPEATLQELLEYMPGPDFPTGGLIMGNVGILDAYRTGRGRIVVRGKTEVELDSKTKRSSIIIKEIPYQTNKASLVQKIAELVENKSIESVTDIRDESDRTGMRIVIELKRGAEPALVLNNLYRLTQLQTSFSCNMVSILDGQPKQMGLKELLQAFLDFRCSVVERRARFKLSQAQERRHIVEGIVVGLDNLDHIIQIIKKSSSNSAASSSLMNEFNISSKQAEAILDISLRRLTHLERSKYVDEKKSLMEQISKLEELLSSKGKMLQLIEQEAVELKHKFSNPRRSMLEYSDDGQLEDIDAIPNEEILLAISEKGYVKRMKPDTFNLQKRGTIGKSVGKLRVNDAMSDFVVCRSHDHILYFSDKGIVYSSRAYKIPECTRSAAGTPLVQILSLSDGERITSIIPVSEFPEDQYLLMLTVNGYIKKVSMNVFSAIRSTGIIAIQLVPGDELRWVRCCTNDDLVAMASQNGYVILSSCDKIRALSRNTRGGVAMRLKEGDKMASVDIIPAAMREDLERALEDPANNKGSGPWLLFISESGHGKRVPLSSFNILPLNRVGLIGSKFSEEEGHLAAVFVVGFSQAEDGESDEQVVLVSQSGTVNRIKVRDISIQSRYARGVILMRLEYAGKIQSASLISAMEAEADDEQTVTAEDEAAAGVLVASQ</sequence>
<comment type="caution">
    <text evidence="15">The sequence shown here is derived from an EMBL/GenBank/DDBJ whole genome shotgun (WGS) entry which is preliminary data.</text>
</comment>
<evidence type="ECO:0000313" key="15">
    <source>
        <dbReference type="EMBL" id="CAI0410524.1"/>
    </source>
</evidence>
<organism evidence="15 16">
    <name type="scientific">Linum tenue</name>
    <dbReference type="NCBI Taxonomy" id="586396"/>
    <lineage>
        <taxon>Eukaryota</taxon>
        <taxon>Viridiplantae</taxon>
        <taxon>Streptophyta</taxon>
        <taxon>Embryophyta</taxon>
        <taxon>Tracheophyta</taxon>
        <taxon>Spermatophyta</taxon>
        <taxon>Magnoliopsida</taxon>
        <taxon>eudicotyledons</taxon>
        <taxon>Gunneridae</taxon>
        <taxon>Pentapetalae</taxon>
        <taxon>rosids</taxon>
        <taxon>fabids</taxon>
        <taxon>Malpighiales</taxon>
        <taxon>Linaceae</taxon>
        <taxon>Linum</taxon>
    </lineage>
</organism>
<dbReference type="CDD" id="cd00187">
    <property type="entry name" value="TOP4c"/>
    <property type="match status" value="1"/>
</dbReference>
<evidence type="ECO:0000256" key="9">
    <source>
        <dbReference type="ARBA" id="ARBA00023125"/>
    </source>
</evidence>
<feature type="active site" description="O-(5'-phospho-DNA)-tyrosine intermediate" evidence="12">
    <location>
        <position position="210"/>
    </location>
</feature>
<dbReference type="SUPFAM" id="SSF56719">
    <property type="entry name" value="Type II DNA topoisomerase"/>
    <property type="match status" value="1"/>
</dbReference>
<evidence type="ECO:0000313" key="16">
    <source>
        <dbReference type="Proteomes" id="UP001154282"/>
    </source>
</evidence>
<dbReference type="FunFam" id="1.10.268.10:FF:000001">
    <property type="entry name" value="DNA gyrase subunit A"/>
    <property type="match status" value="1"/>
</dbReference>
<evidence type="ECO:0000259" key="14">
    <source>
        <dbReference type="PROSITE" id="PS52040"/>
    </source>
</evidence>
<dbReference type="FunFam" id="2.120.10.90:FF:000007">
    <property type="entry name" value="DNA gyrase subunit A"/>
    <property type="match status" value="1"/>
</dbReference>
<dbReference type="Pfam" id="PF03989">
    <property type="entry name" value="DNA_gyraseA_C"/>
    <property type="match status" value="6"/>
</dbReference>
<keyword evidence="16" id="KW-1185">Reference proteome</keyword>
<keyword evidence="6" id="KW-0547">Nucleotide-binding</keyword>
<dbReference type="EMBL" id="CAMGYJ010000005">
    <property type="protein sequence ID" value="CAI0410524.1"/>
    <property type="molecule type" value="Genomic_DNA"/>
</dbReference>
<dbReference type="NCBIfam" id="NF004044">
    <property type="entry name" value="PRK05561.1"/>
    <property type="match status" value="1"/>
</dbReference>
<evidence type="ECO:0000256" key="8">
    <source>
        <dbReference type="ARBA" id="ARBA00023029"/>
    </source>
</evidence>
<dbReference type="InterPro" id="IPR035516">
    <property type="entry name" value="Gyrase/topoIV_suA_C"/>
</dbReference>